<evidence type="ECO:0000313" key="2">
    <source>
        <dbReference type="Proteomes" id="UP001178507"/>
    </source>
</evidence>
<name>A0AA36HTY6_9DINO</name>
<evidence type="ECO:0000313" key="1">
    <source>
        <dbReference type="EMBL" id="CAJ1375304.1"/>
    </source>
</evidence>
<reference evidence="1" key="1">
    <citation type="submission" date="2023-08" db="EMBL/GenBank/DDBJ databases">
        <authorList>
            <person name="Chen Y."/>
            <person name="Shah S."/>
            <person name="Dougan E. K."/>
            <person name="Thang M."/>
            <person name="Chan C."/>
        </authorList>
    </citation>
    <scope>NUCLEOTIDE SEQUENCE</scope>
</reference>
<sequence>MELATGALSQLGQAEALQHCQDFVAALKEHERSDGAQSGYPKAGYFVMTVPIWIKTEESDTVRVWYFVSTTPKGMIKE</sequence>
<accession>A0AA36HTY6</accession>
<organism evidence="1 2">
    <name type="scientific">Effrenium voratum</name>
    <dbReference type="NCBI Taxonomy" id="2562239"/>
    <lineage>
        <taxon>Eukaryota</taxon>
        <taxon>Sar</taxon>
        <taxon>Alveolata</taxon>
        <taxon>Dinophyceae</taxon>
        <taxon>Suessiales</taxon>
        <taxon>Symbiodiniaceae</taxon>
        <taxon>Effrenium</taxon>
    </lineage>
</organism>
<comment type="caution">
    <text evidence="1">The sequence shown here is derived from an EMBL/GenBank/DDBJ whole genome shotgun (WGS) entry which is preliminary data.</text>
</comment>
<keyword evidence="2" id="KW-1185">Reference proteome</keyword>
<proteinExistence type="predicted"/>
<gene>
    <name evidence="1" type="ORF">EVOR1521_LOCUS4611</name>
</gene>
<protein>
    <submittedName>
        <fullName evidence="1">Uncharacterized protein</fullName>
    </submittedName>
</protein>
<dbReference type="Proteomes" id="UP001178507">
    <property type="component" value="Unassembled WGS sequence"/>
</dbReference>
<dbReference type="AlphaFoldDB" id="A0AA36HTY6"/>
<dbReference type="EMBL" id="CAUJNA010000313">
    <property type="protein sequence ID" value="CAJ1375304.1"/>
    <property type="molecule type" value="Genomic_DNA"/>
</dbReference>